<organism evidence="2 3">
    <name type="scientific">Bacillus seohaeanensis</name>
    <dbReference type="NCBI Taxonomy" id="284580"/>
    <lineage>
        <taxon>Bacteria</taxon>
        <taxon>Bacillati</taxon>
        <taxon>Bacillota</taxon>
        <taxon>Bacilli</taxon>
        <taxon>Bacillales</taxon>
        <taxon>Bacillaceae</taxon>
        <taxon>Bacillus</taxon>
    </lineage>
</organism>
<reference evidence="3" key="1">
    <citation type="journal article" date="2019" name="Int. J. Syst. Evol. Microbiol.">
        <title>The Global Catalogue of Microorganisms (GCM) 10K type strain sequencing project: providing services to taxonomists for standard genome sequencing and annotation.</title>
        <authorList>
            <consortium name="The Broad Institute Genomics Platform"/>
            <consortium name="The Broad Institute Genome Sequencing Center for Infectious Disease"/>
            <person name="Wu L."/>
            <person name="Ma J."/>
        </authorList>
    </citation>
    <scope>NUCLEOTIDE SEQUENCE [LARGE SCALE GENOMIC DNA]</scope>
    <source>
        <strain evidence="3">KCTC 3913</strain>
    </source>
</reference>
<keyword evidence="3" id="KW-1185">Reference proteome</keyword>
<keyword evidence="1" id="KW-0812">Transmembrane</keyword>
<evidence type="ECO:0000313" key="2">
    <source>
        <dbReference type="EMBL" id="MFD2679634.1"/>
    </source>
</evidence>
<proteinExistence type="predicted"/>
<evidence type="ECO:0000313" key="3">
    <source>
        <dbReference type="Proteomes" id="UP001597506"/>
    </source>
</evidence>
<name>A0ABW5RMA1_9BACI</name>
<feature type="transmembrane region" description="Helical" evidence="1">
    <location>
        <begin position="27"/>
        <end position="47"/>
    </location>
</feature>
<keyword evidence="1" id="KW-1133">Transmembrane helix</keyword>
<comment type="caution">
    <text evidence="2">The sequence shown here is derived from an EMBL/GenBank/DDBJ whole genome shotgun (WGS) entry which is preliminary data.</text>
</comment>
<dbReference type="RefSeq" id="WP_377932421.1">
    <property type="nucleotide sequence ID" value="NZ_JBHUMF010000005.1"/>
</dbReference>
<dbReference type="Proteomes" id="UP001597506">
    <property type="component" value="Unassembled WGS sequence"/>
</dbReference>
<evidence type="ECO:0000256" key="1">
    <source>
        <dbReference type="SAM" id="Phobius"/>
    </source>
</evidence>
<protein>
    <submittedName>
        <fullName evidence="2">Uncharacterized protein</fullName>
    </submittedName>
</protein>
<sequence>MNIIYLIDIGSDLIIDMLNSLWTALNWILENIGSLGMFVLTLFYVVYTKRLMQQGEANLKQARKPEVIAYFELDRANILNFMVKNIGSSPAIDVTINFTMLRGEINDERFHSTYMLNHPISTLAPEQNIFTFVDILPNLIDTNKDFPMVKIDLEYYDSKKDKYIESFVLDINMYKGTSRVNNKETHDLVKEVEKIRKLLQKR</sequence>
<keyword evidence="1" id="KW-0472">Membrane</keyword>
<gene>
    <name evidence="2" type="ORF">ACFSUL_02600</name>
</gene>
<dbReference type="EMBL" id="JBHUMF010000005">
    <property type="protein sequence ID" value="MFD2679634.1"/>
    <property type="molecule type" value="Genomic_DNA"/>
</dbReference>
<accession>A0ABW5RMA1</accession>